<reference evidence="2 3" key="1">
    <citation type="journal article" date="2019" name="Nat. Ecol. Evol.">
        <title>Megaphylogeny resolves global patterns of mushroom evolution.</title>
        <authorList>
            <person name="Varga T."/>
            <person name="Krizsan K."/>
            <person name="Foldi C."/>
            <person name="Dima B."/>
            <person name="Sanchez-Garcia M."/>
            <person name="Sanchez-Ramirez S."/>
            <person name="Szollosi G.J."/>
            <person name="Szarkandi J.G."/>
            <person name="Papp V."/>
            <person name="Albert L."/>
            <person name="Andreopoulos W."/>
            <person name="Angelini C."/>
            <person name="Antonin V."/>
            <person name="Barry K.W."/>
            <person name="Bougher N.L."/>
            <person name="Buchanan P."/>
            <person name="Buyck B."/>
            <person name="Bense V."/>
            <person name="Catcheside P."/>
            <person name="Chovatia M."/>
            <person name="Cooper J."/>
            <person name="Damon W."/>
            <person name="Desjardin D."/>
            <person name="Finy P."/>
            <person name="Geml J."/>
            <person name="Haridas S."/>
            <person name="Hughes K."/>
            <person name="Justo A."/>
            <person name="Karasinski D."/>
            <person name="Kautmanova I."/>
            <person name="Kiss B."/>
            <person name="Kocsube S."/>
            <person name="Kotiranta H."/>
            <person name="LaButti K.M."/>
            <person name="Lechner B.E."/>
            <person name="Liimatainen K."/>
            <person name="Lipzen A."/>
            <person name="Lukacs Z."/>
            <person name="Mihaltcheva S."/>
            <person name="Morgado L.N."/>
            <person name="Niskanen T."/>
            <person name="Noordeloos M.E."/>
            <person name="Ohm R.A."/>
            <person name="Ortiz-Santana B."/>
            <person name="Ovrebo C."/>
            <person name="Racz N."/>
            <person name="Riley R."/>
            <person name="Savchenko A."/>
            <person name="Shiryaev A."/>
            <person name="Soop K."/>
            <person name="Spirin V."/>
            <person name="Szebenyi C."/>
            <person name="Tomsovsky M."/>
            <person name="Tulloss R.E."/>
            <person name="Uehling J."/>
            <person name="Grigoriev I.V."/>
            <person name="Vagvolgyi C."/>
            <person name="Papp T."/>
            <person name="Martin F.M."/>
            <person name="Miettinen O."/>
            <person name="Hibbett D.S."/>
            <person name="Nagy L.G."/>
        </authorList>
    </citation>
    <scope>NUCLEOTIDE SEQUENCE [LARGE SCALE GENOMIC DNA]</scope>
    <source>
        <strain evidence="2 3">FP101781</strain>
    </source>
</reference>
<comment type="caution">
    <text evidence="2">The sequence shown here is derived from an EMBL/GenBank/DDBJ whole genome shotgun (WGS) entry which is preliminary data.</text>
</comment>
<evidence type="ECO:0000256" key="1">
    <source>
        <dbReference type="SAM" id="MobiDB-lite"/>
    </source>
</evidence>
<feature type="region of interest" description="Disordered" evidence="1">
    <location>
        <begin position="293"/>
        <end position="321"/>
    </location>
</feature>
<feature type="compositionally biased region" description="Basic residues" evidence="1">
    <location>
        <begin position="141"/>
        <end position="151"/>
    </location>
</feature>
<gene>
    <name evidence="2" type="ORF">FA13DRAFT_1705011</name>
</gene>
<name>A0A4Y7TUQ8_COPMI</name>
<sequence length="388" mass="42729">MDRFDSSFSPSVASASSSTLIVTPHPHSKDDSLLSNEPVLPRRPTGIPMTRMVPTRMSGKGFIEPHHSHLPRRAKHRSVSRHRPPSSIDTNKTEGGFESGGGSRDVAERRPVPAPAAPSSPTAKVRHPTTGPLQPHISNLPRRRGHARRPHSIANQREERLCLQEIGAGSRIFVGVSRSIWRGEPSRTSSDEEADEEEEADLKAALRRHCSTRPVRHRQRRRGGAEAGEGSSPPFAPEIRVRRSRMHAAHEEATRARLLVPPPVVFRVPPRSHPIPLLLLGGCILPRAIAPARRRPPSPAIPPLTPLSEDSSHSSLPPEDDYSGTLHQLIIKLHDEELLVIDDEDGRRPGRGDLKPGALGLRNEWRGLLRYEGIAQLEGAWKPKAPST</sequence>
<protein>
    <submittedName>
        <fullName evidence="2">Uncharacterized protein</fullName>
    </submittedName>
</protein>
<evidence type="ECO:0000313" key="2">
    <source>
        <dbReference type="EMBL" id="TEB37917.1"/>
    </source>
</evidence>
<evidence type="ECO:0000313" key="3">
    <source>
        <dbReference type="Proteomes" id="UP000298030"/>
    </source>
</evidence>
<accession>A0A4Y7TUQ8</accession>
<keyword evidence="3" id="KW-1185">Reference proteome</keyword>
<proteinExistence type="predicted"/>
<feature type="compositionally biased region" description="Low complexity" evidence="1">
    <location>
        <begin position="1"/>
        <end position="18"/>
    </location>
</feature>
<dbReference type="Proteomes" id="UP000298030">
    <property type="component" value="Unassembled WGS sequence"/>
</dbReference>
<dbReference type="EMBL" id="QPFP01000003">
    <property type="protein sequence ID" value="TEB37917.1"/>
    <property type="molecule type" value="Genomic_DNA"/>
</dbReference>
<feature type="region of interest" description="Disordered" evidence="1">
    <location>
        <begin position="1"/>
        <end position="156"/>
    </location>
</feature>
<feature type="region of interest" description="Disordered" evidence="1">
    <location>
        <begin position="182"/>
        <end position="239"/>
    </location>
</feature>
<feature type="compositionally biased region" description="Acidic residues" evidence="1">
    <location>
        <begin position="191"/>
        <end position="200"/>
    </location>
</feature>
<dbReference type="OrthoDB" id="2981957at2759"/>
<organism evidence="2 3">
    <name type="scientific">Coprinellus micaceus</name>
    <name type="common">Glistening ink-cap mushroom</name>
    <name type="synonym">Coprinus micaceus</name>
    <dbReference type="NCBI Taxonomy" id="71717"/>
    <lineage>
        <taxon>Eukaryota</taxon>
        <taxon>Fungi</taxon>
        <taxon>Dikarya</taxon>
        <taxon>Basidiomycota</taxon>
        <taxon>Agaricomycotina</taxon>
        <taxon>Agaricomycetes</taxon>
        <taxon>Agaricomycetidae</taxon>
        <taxon>Agaricales</taxon>
        <taxon>Agaricineae</taxon>
        <taxon>Psathyrellaceae</taxon>
        <taxon>Coprinellus</taxon>
    </lineage>
</organism>
<feature type="compositionally biased region" description="Basic residues" evidence="1">
    <location>
        <begin position="205"/>
        <end position="222"/>
    </location>
</feature>
<dbReference type="AlphaFoldDB" id="A0A4Y7TUQ8"/>
<feature type="compositionally biased region" description="Basic residues" evidence="1">
    <location>
        <begin position="68"/>
        <end position="84"/>
    </location>
</feature>